<feature type="domain" description="ATP-grasp" evidence="1">
    <location>
        <begin position="80"/>
        <end position="225"/>
    </location>
</feature>
<dbReference type="EMBL" id="AP019697">
    <property type="protein sequence ID" value="BBK25076.1"/>
    <property type="molecule type" value="Genomic_DNA"/>
</dbReference>
<dbReference type="KEGG" id="dho:Dia5BBH33_10110"/>
<name>A0A8D5A5S2_9FIRM</name>
<gene>
    <name evidence="2" type="ORF">Dia5BBH33_10110</name>
</gene>
<organism evidence="2 3">
    <name type="scientific">Dialister hominis</name>
    <dbReference type="NCBI Taxonomy" id="2582419"/>
    <lineage>
        <taxon>Bacteria</taxon>
        <taxon>Bacillati</taxon>
        <taxon>Bacillota</taxon>
        <taxon>Negativicutes</taxon>
        <taxon>Veillonellales</taxon>
        <taxon>Veillonellaceae</taxon>
        <taxon>Dialister</taxon>
    </lineage>
</organism>
<proteinExistence type="predicted"/>
<dbReference type="Proteomes" id="UP000320585">
    <property type="component" value="Chromosome"/>
</dbReference>
<dbReference type="RefSeq" id="WP_022382075.1">
    <property type="nucleotide sequence ID" value="NZ_AP019697.1"/>
</dbReference>
<evidence type="ECO:0000259" key="1">
    <source>
        <dbReference type="Pfam" id="PF18299"/>
    </source>
</evidence>
<protein>
    <recommendedName>
        <fullName evidence="1">ATP-grasp domain-containing protein</fullName>
    </recommendedName>
</protein>
<dbReference type="InterPro" id="IPR041261">
    <property type="entry name" value="R2K_2"/>
</dbReference>
<dbReference type="OrthoDB" id="482201at2"/>
<accession>A0A8D5A5S2</accession>
<evidence type="ECO:0000313" key="2">
    <source>
        <dbReference type="EMBL" id="BBK25076.1"/>
    </source>
</evidence>
<keyword evidence="3" id="KW-1185">Reference proteome</keyword>
<evidence type="ECO:0000313" key="3">
    <source>
        <dbReference type="Proteomes" id="UP000320585"/>
    </source>
</evidence>
<sequence length="244" mass="27793">MKAYIRIKHTGEFYDTNCYNAYAGCEALHIPVVKYKAVYSITDNDPMDPVIGTFSDVKVALEKLGIKPAPLDYPEQLKSFIGRKIWKSTLFTITSHPECWHVFVKPIEDVKRFHGTVLDKSEDLIKLGGGLEDIDVWCSVKVQFLSEWRLWVLNGTITGLTPYKGRWDVFPDPSVMEEAVHRYEGAPSAYALDFGVTDDGRTLLVEVSDGYALASFGLRPDIYMNILKTRWQELSKCRKTENIE</sequence>
<dbReference type="GeneID" id="92716226"/>
<reference evidence="3" key="1">
    <citation type="submission" date="2019-05" db="EMBL/GenBank/DDBJ databases">
        <title>Complete genome sequencing of Dialister sp. strain 5BBH33.</title>
        <authorList>
            <person name="Sakamoto M."/>
            <person name="Murakami T."/>
            <person name="Mori H."/>
        </authorList>
    </citation>
    <scope>NUCLEOTIDE SEQUENCE [LARGE SCALE GENOMIC DNA]</scope>
    <source>
        <strain evidence="3">5BBH33</strain>
    </source>
</reference>
<dbReference type="Pfam" id="PF18299">
    <property type="entry name" value="R2K_2"/>
    <property type="match status" value="1"/>
</dbReference>
<dbReference type="AlphaFoldDB" id="A0A8D5A5S2"/>